<dbReference type="SUPFAM" id="SSF51161">
    <property type="entry name" value="Trimeric LpxA-like enzymes"/>
    <property type="match status" value="1"/>
</dbReference>
<comment type="similarity">
    <text evidence="1">Belongs to the transferase hexapeptide repeat family.</text>
</comment>
<evidence type="ECO:0000313" key="5">
    <source>
        <dbReference type="Proteomes" id="UP001185863"/>
    </source>
</evidence>
<dbReference type="InterPro" id="IPR001451">
    <property type="entry name" value="Hexapep"/>
</dbReference>
<dbReference type="PANTHER" id="PTHR23416">
    <property type="entry name" value="SIALIC ACID SYNTHASE-RELATED"/>
    <property type="match status" value="1"/>
</dbReference>
<dbReference type="Proteomes" id="UP001185863">
    <property type="component" value="Unassembled WGS sequence"/>
</dbReference>
<keyword evidence="2" id="KW-0808">Transferase</keyword>
<dbReference type="Pfam" id="PF00132">
    <property type="entry name" value="Hexapep"/>
    <property type="match status" value="1"/>
</dbReference>
<dbReference type="EMBL" id="JAWLUP010000075">
    <property type="protein sequence ID" value="MDV7267198.1"/>
    <property type="molecule type" value="Genomic_DNA"/>
</dbReference>
<feature type="region of interest" description="Disordered" evidence="3">
    <location>
        <begin position="84"/>
        <end position="111"/>
    </location>
</feature>
<comment type="caution">
    <text evidence="4">The sequence shown here is derived from an EMBL/GenBank/DDBJ whole genome shotgun (WGS) entry which is preliminary data.</text>
</comment>
<protein>
    <submittedName>
        <fullName evidence="4">DapH/DapD/GlmU-related protein</fullName>
    </submittedName>
</protein>
<accession>A0AAE4V3N3</accession>
<evidence type="ECO:0000256" key="1">
    <source>
        <dbReference type="ARBA" id="ARBA00007274"/>
    </source>
</evidence>
<evidence type="ECO:0000256" key="3">
    <source>
        <dbReference type="SAM" id="MobiDB-lite"/>
    </source>
</evidence>
<dbReference type="Gene3D" id="2.160.10.10">
    <property type="entry name" value="Hexapeptide repeat proteins"/>
    <property type="match status" value="1"/>
</dbReference>
<dbReference type="GO" id="GO:0008374">
    <property type="term" value="F:O-acyltransferase activity"/>
    <property type="evidence" value="ECO:0007669"/>
    <property type="project" value="TreeGrafter"/>
</dbReference>
<organism evidence="4 5">
    <name type="scientific">Rhodococcus oxybenzonivorans</name>
    <dbReference type="NCBI Taxonomy" id="1990687"/>
    <lineage>
        <taxon>Bacteria</taxon>
        <taxon>Bacillati</taxon>
        <taxon>Actinomycetota</taxon>
        <taxon>Actinomycetes</taxon>
        <taxon>Mycobacteriales</taxon>
        <taxon>Nocardiaceae</taxon>
        <taxon>Rhodococcus</taxon>
    </lineage>
</organism>
<evidence type="ECO:0000256" key="2">
    <source>
        <dbReference type="ARBA" id="ARBA00022679"/>
    </source>
</evidence>
<evidence type="ECO:0000313" key="4">
    <source>
        <dbReference type="EMBL" id="MDV7267198.1"/>
    </source>
</evidence>
<dbReference type="RefSeq" id="WP_317746104.1">
    <property type="nucleotide sequence ID" value="NZ_JAWLUP010000075.1"/>
</dbReference>
<dbReference type="InterPro" id="IPR011004">
    <property type="entry name" value="Trimer_LpxA-like_sf"/>
</dbReference>
<dbReference type="InterPro" id="IPR051159">
    <property type="entry name" value="Hexapeptide_acetyltransf"/>
</dbReference>
<dbReference type="PANTHER" id="PTHR23416:SF23">
    <property type="entry name" value="ACETYLTRANSFERASE C18B11.09C-RELATED"/>
    <property type="match status" value="1"/>
</dbReference>
<dbReference type="AlphaFoldDB" id="A0AAE4V3N3"/>
<gene>
    <name evidence="4" type="ORF">R4315_21960</name>
</gene>
<dbReference type="GO" id="GO:0005829">
    <property type="term" value="C:cytosol"/>
    <property type="evidence" value="ECO:0007669"/>
    <property type="project" value="TreeGrafter"/>
</dbReference>
<sequence length="111" mass="11072">MRVLLSTSSHELAGASRRAGNVSGRPITIGDGCWIGAGATILGGVSIGAGTVIAAGSVVNSDCEPNALYAGCPAVRKKYLPQHTQEGGPAVVARSAPSPTTTSANRRDSGI</sequence>
<reference evidence="4" key="1">
    <citation type="submission" date="2023-10" db="EMBL/GenBank/DDBJ databases">
        <title>Development of a sustainable strategy for remediation of hydrocarbon-contaminated territories based on the waste exchange concept.</title>
        <authorList>
            <person name="Krivoruchko A."/>
        </authorList>
    </citation>
    <scope>NUCLEOTIDE SEQUENCE</scope>
    <source>
        <strain evidence="4">IEGM 68</strain>
    </source>
</reference>
<name>A0AAE4V3N3_9NOCA</name>
<proteinExistence type="inferred from homology"/>